<keyword evidence="5" id="KW-0614">Plasmid</keyword>
<dbReference type="EMBL" id="CP130956">
    <property type="protein sequence ID" value="WLF52370.1"/>
    <property type="molecule type" value="Genomic_DNA"/>
</dbReference>
<proteinExistence type="inferred from homology"/>
<gene>
    <name evidence="4" type="ORF">O4328_34970</name>
    <name evidence="5" type="ORF">Q5707_40885</name>
    <name evidence="6" type="ORF">Q5707_44110</name>
</gene>
<reference evidence="5" key="2">
    <citation type="submission" date="2023-07" db="EMBL/GenBank/DDBJ databases">
        <title>Genomic analysis of Rhodococcus opacus VOC-14 with glycol ethers degradation activity.</title>
        <authorList>
            <person name="Narkevich D.A."/>
            <person name="Hlushen A.M."/>
            <person name="Akhremchuk A.E."/>
            <person name="Sikolenko M.A."/>
            <person name="Valentovich L.N."/>
        </authorList>
    </citation>
    <scope>NUCLEOTIDE SEQUENCE</scope>
    <source>
        <strain evidence="5">VOC-14</strain>
        <plasmid evidence="5">pRho-VOC14-L</plasmid>
    </source>
</reference>
<dbReference type="EMBL" id="JAPWIS010000025">
    <property type="protein sequence ID" value="MCZ4588794.1"/>
    <property type="molecule type" value="Genomic_DNA"/>
</dbReference>
<dbReference type="SUPFAM" id="SSF53474">
    <property type="entry name" value="alpha/beta-Hydrolases"/>
    <property type="match status" value="1"/>
</dbReference>
<evidence type="ECO:0000313" key="8">
    <source>
        <dbReference type="Proteomes" id="UP001231166"/>
    </source>
</evidence>
<protein>
    <submittedName>
        <fullName evidence="5">Alpha/beta hydrolase</fullName>
    </submittedName>
</protein>
<dbReference type="Gene3D" id="3.40.50.1820">
    <property type="entry name" value="alpha/beta hydrolase"/>
    <property type="match status" value="1"/>
</dbReference>
<reference evidence="4" key="1">
    <citation type="submission" date="2022-12" db="EMBL/GenBank/DDBJ databases">
        <authorList>
            <person name="Krivoruchko A.V."/>
            <person name="Elkin A."/>
        </authorList>
    </citation>
    <scope>NUCLEOTIDE SEQUENCE</scope>
    <source>
        <strain evidence="4">IEGM 249</strain>
    </source>
</reference>
<evidence type="ECO:0000313" key="5">
    <source>
        <dbReference type="EMBL" id="WLF51833.1"/>
    </source>
</evidence>
<dbReference type="InterPro" id="IPR002168">
    <property type="entry name" value="Lipase_GDXG_HIS_AS"/>
</dbReference>
<dbReference type="Pfam" id="PF07859">
    <property type="entry name" value="Abhydrolase_3"/>
    <property type="match status" value="1"/>
</dbReference>
<sequence length="306" mass="31981">MTHSEIVDSAVDHQGALERARNSFAAVFGNGRLTLEQLRHNLDEMMLEPELSADVSVDEIVVGGVGALRVAAGPAIDDNVLVWFHGGGYVMGSPYGYRHAAAALSRALGSAVILPDYRLAPEHPFPAALEDAAAVVDALIAEYGPGHTAVGGDSAGGGLTVAVLVDARNRGATLPAVAVAVSPLADFTASGESVATNRDTDPVITERSLGMLAATYLRGHDHDHPLASPVFADLTGLPPILLLASDSEILLDDAVRIHHAVQSGGGTSTLSVYPDTCHAWTLFTDFLPRARDGVAEIADFFRKVLP</sequence>
<name>A0AAX3YUL7_RHOOP</name>
<evidence type="ECO:0000259" key="3">
    <source>
        <dbReference type="Pfam" id="PF07859"/>
    </source>
</evidence>
<dbReference type="RefSeq" id="WP_095870612.1">
    <property type="nucleotide sequence ID" value="NZ_CP130956.1"/>
</dbReference>
<dbReference type="AlphaFoldDB" id="A0AAX3YUL7"/>
<evidence type="ECO:0000313" key="4">
    <source>
        <dbReference type="EMBL" id="MCZ4588794.1"/>
    </source>
</evidence>
<dbReference type="InterPro" id="IPR013094">
    <property type="entry name" value="AB_hydrolase_3"/>
</dbReference>
<dbReference type="InterPro" id="IPR050300">
    <property type="entry name" value="GDXG_lipolytic_enzyme"/>
</dbReference>
<evidence type="ECO:0000313" key="6">
    <source>
        <dbReference type="EMBL" id="WLF52370.1"/>
    </source>
</evidence>
<dbReference type="EMBL" id="CP130956">
    <property type="protein sequence ID" value="WLF51833.1"/>
    <property type="molecule type" value="Genomic_DNA"/>
</dbReference>
<dbReference type="PANTHER" id="PTHR48081:SF8">
    <property type="entry name" value="ALPHA_BETA HYDROLASE FOLD-3 DOMAIN-CONTAINING PROTEIN-RELATED"/>
    <property type="match status" value="1"/>
</dbReference>
<organism evidence="5 8">
    <name type="scientific">Rhodococcus opacus</name>
    <name type="common">Nocardia opaca</name>
    <dbReference type="NCBI Taxonomy" id="37919"/>
    <lineage>
        <taxon>Bacteria</taxon>
        <taxon>Bacillati</taxon>
        <taxon>Actinomycetota</taxon>
        <taxon>Actinomycetes</taxon>
        <taxon>Mycobacteriales</taxon>
        <taxon>Nocardiaceae</taxon>
        <taxon>Rhodococcus</taxon>
    </lineage>
</organism>
<keyword evidence="7" id="KW-1185">Reference proteome</keyword>
<geneLocation type="plasmid" evidence="5 8">
    <name>pRho-VOC14-L</name>
</geneLocation>
<keyword evidence="2 5" id="KW-0378">Hydrolase</keyword>
<dbReference type="PANTHER" id="PTHR48081">
    <property type="entry name" value="AB HYDROLASE SUPERFAMILY PROTEIN C4A8.06C"/>
    <property type="match status" value="1"/>
</dbReference>
<dbReference type="InterPro" id="IPR029058">
    <property type="entry name" value="AB_hydrolase_fold"/>
</dbReference>
<dbReference type="GO" id="GO:0016787">
    <property type="term" value="F:hydrolase activity"/>
    <property type="evidence" value="ECO:0007669"/>
    <property type="project" value="UniProtKB-KW"/>
</dbReference>
<feature type="domain" description="Alpha/beta hydrolase fold-3" evidence="3">
    <location>
        <begin position="81"/>
        <end position="281"/>
    </location>
</feature>
<dbReference type="PROSITE" id="PS01173">
    <property type="entry name" value="LIPASE_GDXG_HIS"/>
    <property type="match status" value="1"/>
</dbReference>
<accession>A0AAX3YUL7</accession>
<evidence type="ECO:0000313" key="7">
    <source>
        <dbReference type="Proteomes" id="UP001066327"/>
    </source>
</evidence>
<evidence type="ECO:0000256" key="2">
    <source>
        <dbReference type="ARBA" id="ARBA00022801"/>
    </source>
</evidence>
<evidence type="ECO:0000256" key="1">
    <source>
        <dbReference type="ARBA" id="ARBA00010515"/>
    </source>
</evidence>
<comment type="similarity">
    <text evidence="1">Belongs to the 'GDXG' lipolytic enzyme family.</text>
</comment>
<dbReference type="Proteomes" id="UP001066327">
    <property type="component" value="Unassembled WGS sequence"/>
</dbReference>
<dbReference type="Proteomes" id="UP001231166">
    <property type="component" value="Plasmid pRho-VOC14-L"/>
</dbReference>